<evidence type="ECO:0000256" key="1">
    <source>
        <dbReference type="PROSITE-ProRule" id="PRU00169"/>
    </source>
</evidence>
<evidence type="ECO:0000259" key="2">
    <source>
        <dbReference type="PROSITE" id="PS50110"/>
    </source>
</evidence>
<dbReference type="InterPro" id="IPR001789">
    <property type="entry name" value="Sig_transdc_resp-reg_receiver"/>
</dbReference>
<dbReference type="InterPro" id="IPR027417">
    <property type="entry name" value="P-loop_NTPase"/>
</dbReference>
<name>A0A1H0A2A9_9FIRM</name>
<dbReference type="SMART" id="SM00448">
    <property type="entry name" value="REC"/>
    <property type="match status" value="1"/>
</dbReference>
<dbReference type="AlphaFoldDB" id="A0A1H0A2A9"/>
<keyword evidence="1" id="KW-0597">Phosphoprotein</keyword>
<dbReference type="GO" id="GO:0000160">
    <property type="term" value="P:phosphorelay signal transduction system"/>
    <property type="evidence" value="ECO:0007669"/>
    <property type="project" value="InterPro"/>
</dbReference>
<dbReference type="EMBL" id="FNHB01000016">
    <property type="protein sequence ID" value="SDN27698.1"/>
    <property type="molecule type" value="Genomic_DNA"/>
</dbReference>
<gene>
    <name evidence="3" type="ORF">SAMN04488502_11636</name>
</gene>
<keyword evidence="4" id="KW-1185">Reference proteome</keyword>
<dbReference type="PROSITE" id="PS50110">
    <property type="entry name" value="RESPONSE_REGULATORY"/>
    <property type="match status" value="1"/>
</dbReference>
<dbReference type="RefSeq" id="WP_092075026.1">
    <property type="nucleotide sequence ID" value="NZ_FNHB01000016.1"/>
</dbReference>
<dbReference type="Gene3D" id="3.40.50.2300">
    <property type="match status" value="1"/>
</dbReference>
<dbReference type="GO" id="GO:0009898">
    <property type="term" value="C:cytoplasmic side of plasma membrane"/>
    <property type="evidence" value="ECO:0007669"/>
    <property type="project" value="TreeGrafter"/>
</dbReference>
<reference evidence="3 4" key="1">
    <citation type="submission" date="2016-10" db="EMBL/GenBank/DDBJ databases">
        <authorList>
            <person name="de Groot N.N."/>
        </authorList>
    </citation>
    <scope>NUCLEOTIDE SEQUENCE [LARGE SCALE GENOMIC DNA]</scope>
    <source>
        <strain evidence="3 4">DSM 1736</strain>
    </source>
</reference>
<proteinExistence type="predicted"/>
<dbReference type="CDD" id="cd17535">
    <property type="entry name" value="REC_NarL-like"/>
    <property type="match status" value="1"/>
</dbReference>
<evidence type="ECO:0000313" key="3">
    <source>
        <dbReference type="EMBL" id="SDN27698.1"/>
    </source>
</evidence>
<dbReference type="PANTHER" id="PTHR43384">
    <property type="entry name" value="SEPTUM SITE-DETERMINING PROTEIN MIND HOMOLOG, CHLOROPLASTIC-RELATED"/>
    <property type="match status" value="1"/>
</dbReference>
<dbReference type="STRING" id="146817.SAMN04488502_11636"/>
<dbReference type="InterPro" id="IPR011006">
    <property type="entry name" value="CheY-like_superfamily"/>
</dbReference>
<dbReference type="GO" id="GO:0016887">
    <property type="term" value="F:ATP hydrolysis activity"/>
    <property type="evidence" value="ECO:0007669"/>
    <property type="project" value="TreeGrafter"/>
</dbReference>
<accession>A0A1H0A2A9</accession>
<dbReference type="OrthoDB" id="9794577at2"/>
<evidence type="ECO:0000313" key="4">
    <source>
        <dbReference type="Proteomes" id="UP000214880"/>
    </source>
</evidence>
<dbReference type="Gene3D" id="3.40.50.300">
    <property type="entry name" value="P-loop containing nucleotide triphosphate hydrolases"/>
    <property type="match status" value="1"/>
</dbReference>
<feature type="domain" description="Response regulatory" evidence="2">
    <location>
        <begin position="5"/>
        <end position="119"/>
    </location>
</feature>
<dbReference type="GO" id="GO:0005829">
    <property type="term" value="C:cytosol"/>
    <property type="evidence" value="ECO:0007669"/>
    <property type="project" value="TreeGrafter"/>
</dbReference>
<dbReference type="GO" id="GO:0005524">
    <property type="term" value="F:ATP binding"/>
    <property type="evidence" value="ECO:0007669"/>
    <property type="project" value="TreeGrafter"/>
</dbReference>
<dbReference type="PANTHER" id="PTHR43384:SF13">
    <property type="entry name" value="SLR0110 PROTEIN"/>
    <property type="match status" value="1"/>
</dbReference>
<dbReference type="InterPro" id="IPR058245">
    <property type="entry name" value="NreC/VraR/RcsB-like_REC"/>
</dbReference>
<organism evidence="3 4">
    <name type="scientific">Dendrosporobacter quercicolus</name>
    <dbReference type="NCBI Taxonomy" id="146817"/>
    <lineage>
        <taxon>Bacteria</taxon>
        <taxon>Bacillati</taxon>
        <taxon>Bacillota</taxon>
        <taxon>Negativicutes</taxon>
        <taxon>Selenomonadales</taxon>
        <taxon>Sporomusaceae</taxon>
        <taxon>Dendrosporobacter</taxon>
    </lineage>
</organism>
<dbReference type="SUPFAM" id="SSF52172">
    <property type="entry name" value="CheY-like"/>
    <property type="match status" value="1"/>
</dbReference>
<dbReference type="GO" id="GO:0051782">
    <property type="term" value="P:negative regulation of cell division"/>
    <property type="evidence" value="ECO:0007669"/>
    <property type="project" value="TreeGrafter"/>
</dbReference>
<protein>
    <submittedName>
        <fullName evidence="3">Pilus assembly protein CpaE</fullName>
    </submittedName>
</protein>
<sequence>MQEYRVLLIEQNRIMLERLSSVIRNSKDFQLVSRAMNPREALGQGGVFVPNLILLDIDMPDSALFVREFVRAFPQAGILCLSSQWNAEAASTAVKAGAKGYLIKPFTGEELVAAVHTFGSSGMGMISEVMTFFSPKGKSGKTTLIANLAMALAKKSGQNVAIIDADVQFGDMAVFFNLEPPSTIREAARDIKFLSPISLNSYFMPIADQVKVLCGTKRPEFAEDVSPKALVDLVSMARSLFRYILIDVPPAFNPVSVAAAEAADSVFLVSMVSNGYEVKHMQRALEIFKAWPDHAARVKTIFTRVEPCNEQEQRRMETLLEYPVYGILPNEYLLVSVAANNGRMAVDVKPESPLARSVDLLAAGICSRQYKAG</sequence>
<dbReference type="InterPro" id="IPR002586">
    <property type="entry name" value="CobQ/CobB/MinD/ParA_Nub-bd_dom"/>
</dbReference>
<dbReference type="SUPFAM" id="SSF52540">
    <property type="entry name" value="P-loop containing nucleoside triphosphate hydrolases"/>
    <property type="match status" value="1"/>
</dbReference>
<feature type="modified residue" description="4-aspartylphosphate" evidence="1">
    <location>
        <position position="56"/>
    </location>
</feature>
<dbReference type="Proteomes" id="UP000214880">
    <property type="component" value="Unassembled WGS sequence"/>
</dbReference>
<dbReference type="Pfam" id="PF01656">
    <property type="entry name" value="CbiA"/>
    <property type="match status" value="1"/>
</dbReference>
<dbReference type="Pfam" id="PF00072">
    <property type="entry name" value="Response_reg"/>
    <property type="match status" value="1"/>
</dbReference>
<dbReference type="InterPro" id="IPR050625">
    <property type="entry name" value="ParA/MinD_ATPase"/>
</dbReference>